<reference evidence="1" key="1">
    <citation type="submission" date="2021-01" db="EMBL/GenBank/DDBJ databases">
        <title>Whole genome shotgun sequence of Spirilliplanes yamanashiensis NBRC 15828.</title>
        <authorList>
            <person name="Komaki H."/>
            <person name="Tamura T."/>
        </authorList>
    </citation>
    <scope>NUCLEOTIDE SEQUENCE</scope>
    <source>
        <strain evidence="1">NBRC 15828</strain>
    </source>
</reference>
<gene>
    <name evidence="1" type="ORF">Sya03_01440</name>
</gene>
<organism evidence="1 2">
    <name type="scientific">Spirilliplanes yamanashiensis</name>
    <dbReference type="NCBI Taxonomy" id="42233"/>
    <lineage>
        <taxon>Bacteria</taxon>
        <taxon>Bacillati</taxon>
        <taxon>Actinomycetota</taxon>
        <taxon>Actinomycetes</taxon>
        <taxon>Micromonosporales</taxon>
        <taxon>Micromonosporaceae</taxon>
        <taxon>Spirilliplanes</taxon>
    </lineage>
</organism>
<keyword evidence="2" id="KW-1185">Reference proteome</keyword>
<sequence>MPPVSVTDAGRAELHVTCDGVRYRAEAVGRGAAYELFADAAAPGFTPDRRPDARAAYHRFVHATEPAAVDGPEPPTADDAPLTALLSRGRGWTQLHRHAQSAAHRDDAGLHAVRATAAVRRGTQMVKVLSPAQFAGHLSGWLPYGFCYRAYDVAHLRTPADLLPLRTDTPSEPGAAAYALRWRATDPVDYEIPMGAVQRGLPGLPPHGRVGPPVLGTGFSPSDRHLVPEFVTAGVVDLPLSANAQLVAYTPDGDEVVLYAYQPEQRGWLRLAGPRWRHLLAGVPGVNADQEYVPTGDAARASRLVGWIGATAYEAVADPPEDFRVLAMTRAARYPVEALVRRFVAARWRGVPCSVLREESGWLRLRLAAPDADSVALLGARCYERGVYEVWAPAAEVTDHGAVDVAYRL</sequence>
<accession>A0A8J4DFN4</accession>
<protein>
    <recommendedName>
        <fullName evidence="3">LigA protein</fullName>
    </recommendedName>
</protein>
<dbReference type="AlphaFoldDB" id="A0A8J4DFN4"/>
<evidence type="ECO:0000313" key="2">
    <source>
        <dbReference type="Proteomes" id="UP000652013"/>
    </source>
</evidence>
<evidence type="ECO:0000313" key="1">
    <source>
        <dbReference type="EMBL" id="GIJ00792.1"/>
    </source>
</evidence>
<name>A0A8J4DFN4_9ACTN</name>
<dbReference type="Proteomes" id="UP000652013">
    <property type="component" value="Unassembled WGS sequence"/>
</dbReference>
<evidence type="ECO:0008006" key="3">
    <source>
        <dbReference type="Google" id="ProtNLM"/>
    </source>
</evidence>
<comment type="caution">
    <text evidence="1">The sequence shown here is derived from an EMBL/GenBank/DDBJ whole genome shotgun (WGS) entry which is preliminary data.</text>
</comment>
<proteinExistence type="predicted"/>
<dbReference type="EMBL" id="BOOY01000001">
    <property type="protein sequence ID" value="GIJ00792.1"/>
    <property type="molecule type" value="Genomic_DNA"/>
</dbReference>